<dbReference type="RefSeq" id="WP_103075850.1">
    <property type="nucleotide sequence ID" value="NZ_NPZB01000002.1"/>
</dbReference>
<dbReference type="AlphaFoldDB" id="A0A2K1PZN0"/>
<dbReference type="GO" id="GO:0008198">
    <property type="term" value="F:ferrous iron binding"/>
    <property type="evidence" value="ECO:0007669"/>
    <property type="project" value="TreeGrafter"/>
</dbReference>
<dbReference type="Gene3D" id="2.60.120.10">
    <property type="entry name" value="Jelly Rolls"/>
    <property type="match status" value="1"/>
</dbReference>
<evidence type="ECO:0000256" key="1">
    <source>
        <dbReference type="ARBA" id="ARBA00006622"/>
    </source>
</evidence>
<keyword evidence="5 7" id="KW-0408">Iron</keyword>
<keyword evidence="2 7" id="KW-0479">Metal-binding</keyword>
<evidence type="ECO:0000256" key="4">
    <source>
        <dbReference type="ARBA" id="ARBA00023002"/>
    </source>
</evidence>
<proteinExistence type="inferred from homology"/>
<evidence type="ECO:0000256" key="7">
    <source>
        <dbReference type="PIRSR" id="PIRSR610300-51"/>
    </source>
</evidence>
<keyword evidence="9" id="KW-1185">Reference proteome</keyword>
<dbReference type="OrthoDB" id="7059163at2"/>
<dbReference type="InterPro" id="IPR010300">
    <property type="entry name" value="CDO_1"/>
</dbReference>
<dbReference type="Pfam" id="PF05995">
    <property type="entry name" value="CDO_I"/>
    <property type="match status" value="1"/>
</dbReference>
<dbReference type="CDD" id="cd10548">
    <property type="entry name" value="cupin_CDO"/>
    <property type="match status" value="1"/>
</dbReference>
<evidence type="ECO:0000256" key="3">
    <source>
        <dbReference type="ARBA" id="ARBA00022964"/>
    </source>
</evidence>
<protein>
    <submittedName>
        <fullName evidence="8">Cysteine dioxygenase type I</fullName>
    </submittedName>
</protein>
<dbReference type="SUPFAM" id="SSF51182">
    <property type="entry name" value="RmlC-like cupins"/>
    <property type="match status" value="1"/>
</dbReference>
<comment type="similarity">
    <text evidence="1">Belongs to the cysteine dioxygenase family.</text>
</comment>
<dbReference type="Proteomes" id="UP000236220">
    <property type="component" value="Unassembled WGS sequence"/>
</dbReference>
<feature type="binding site" evidence="7">
    <location>
        <position position="151"/>
    </location>
    <ligand>
        <name>Fe cation</name>
        <dbReference type="ChEBI" id="CHEBI:24875"/>
        <note>catalytic</note>
    </ligand>
</feature>
<evidence type="ECO:0000313" key="9">
    <source>
        <dbReference type="Proteomes" id="UP000236220"/>
    </source>
</evidence>
<name>A0A2K1PZN0_9GAMM</name>
<evidence type="ECO:0000256" key="6">
    <source>
        <dbReference type="PIRSR" id="PIRSR610300-50"/>
    </source>
</evidence>
<dbReference type="InterPro" id="IPR014710">
    <property type="entry name" value="RmlC-like_jellyroll"/>
</dbReference>
<sequence>MTTSDANLCSFPGRDRLIAAVDDAVLHGGADRSEITRHLRDGLCALMKAGSVELPDCVFQTVPGHYARRELYRSRRHGYGVVAMTWAPGQGTKIHDHHGMWCVEGVWSGNIEITQYDLAEREGDEFRFVECNTLTGNTGSAGCLIPPHEYHTIRNASDRDVAVSVHIYEQPMTCCGLFEQSSRGDGWHRYVRKELTLDAAA</sequence>
<dbReference type="PANTHER" id="PTHR12918">
    <property type="entry name" value="CYSTEINE DIOXYGENASE"/>
    <property type="match status" value="1"/>
</dbReference>
<organism evidence="8 9">
    <name type="scientific">Solilutibacter silvestris</name>
    <dbReference type="NCBI Taxonomy" id="1645665"/>
    <lineage>
        <taxon>Bacteria</taxon>
        <taxon>Pseudomonadati</taxon>
        <taxon>Pseudomonadota</taxon>
        <taxon>Gammaproteobacteria</taxon>
        <taxon>Lysobacterales</taxon>
        <taxon>Lysobacteraceae</taxon>
        <taxon>Solilutibacter</taxon>
    </lineage>
</organism>
<keyword evidence="3 8" id="KW-0223">Dioxygenase</keyword>
<gene>
    <name evidence="8" type="ORF">Lysil_2415</name>
</gene>
<dbReference type="EMBL" id="NPZB01000002">
    <property type="protein sequence ID" value="PNS08239.1"/>
    <property type="molecule type" value="Genomic_DNA"/>
</dbReference>
<dbReference type="PANTHER" id="PTHR12918:SF1">
    <property type="entry name" value="CYSTEINE DIOXYGENASE TYPE 1"/>
    <property type="match status" value="1"/>
</dbReference>
<feature type="cross-link" description="3'-(S-cysteinyl)-tyrosine (Cys-Tyr)" evidence="6">
    <location>
        <begin position="102"/>
        <end position="168"/>
    </location>
</feature>
<comment type="caution">
    <text evidence="8">The sequence shown here is derived from an EMBL/GenBank/DDBJ whole genome shotgun (WGS) entry which is preliminary data.</text>
</comment>
<feature type="binding site" evidence="7">
    <location>
        <position position="95"/>
    </location>
    <ligand>
        <name>Fe cation</name>
        <dbReference type="ChEBI" id="CHEBI:24875"/>
        <note>catalytic</note>
    </ligand>
</feature>
<keyword evidence="6" id="KW-0883">Thioether bond</keyword>
<accession>A0A2K1PZN0</accession>
<evidence type="ECO:0000256" key="5">
    <source>
        <dbReference type="ARBA" id="ARBA00023004"/>
    </source>
</evidence>
<dbReference type="GO" id="GO:0016702">
    <property type="term" value="F:oxidoreductase activity, acting on single donors with incorporation of molecular oxygen, incorporation of two atoms of oxygen"/>
    <property type="evidence" value="ECO:0007669"/>
    <property type="project" value="InterPro"/>
</dbReference>
<reference evidence="8 9" key="1">
    <citation type="submission" date="2017-08" db="EMBL/GenBank/DDBJ databases">
        <title>Lysobacter sylvestris genome.</title>
        <authorList>
            <person name="Zhang D.-C."/>
            <person name="Albuquerque L."/>
            <person name="Franca L."/>
            <person name="Froufe H.J.C."/>
            <person name="Barroso C."/>
            <person name="Egas C."/>
            <person name="Da Costa M."/>
            <person name="Margesin R."/>
        </authorList>
    </citation>
    <scope>NUCLEOTIDE SEQUENCE [LARGE SCALE GENOMIC DNA]</scope>
    <source>
        <strain evidence="8 9">AM20-91</strain>
    </source>
</reference>
<evidence type="ECO:0000256" key="2">
    <source>
        <dbReference type="ARBA" id="ARBA00022723"/>
    </source>
</evidence>
<dbReference type="InterPro" id="IPR011051">
    <property type="entry name" value="RmlC_Cupin_sf"/>
</dbReference>
<feature type="binding site" evidence="7">
    <location>
        <position position="97"/>
    </location>
    <ligand>
        <name>Fe cation</name>
        <dbReference type="ChEBI" id="CHEBI:24875"/>
        <note>catalytic</note>
    </ligand>
</feature>
<evidence type="ECO:0000313" key="8">
    <source>
        <dbReference type="EMBL" id="PNS08239.1"/>
    </source>
</evidence>
<keyword evidence="4" id="KW-0560">Oxidoreductase</keyword>